<keyword evidence="4" id="KW-0460">Magnesium</keyword>
<dbReference type="PANTHER" id="PTHR43281:SF1">
    <property type="entry name" value="FARNESYL DIPHOSPHATE SYNTHASE"/>
    <property type="match status" value="1"/>
</dbReference>
<dbReference type="GO" id="GO:0046872">
    <property type="term" value="F:metal ion binding"/>
    <property type="evidence" value="ECO:0007669"/>
    <property type="project" value="UniProtKB-KW"/>
</dbReference>
<name>X1ABV1_9ZZZZ</name>
<feature type="non-terminal residue" evidence="6">
    <location>
        <position position="191"/>
    </location>
</feature>
<gene>
    <name evidence="6" type="ORF">S01H4_27824</name>
</gene>
<accession>X1ABV1</accession>
<evidence type="ECO:0000256" key="5">
    <source>
        <dbReference type="ARBA" id="ARBA00023229"/>
    </source>
</evidence>
<comment type="caution">
    <text evidence="6">The sequence shown here is derived from an EMBL/GenBank/DDBJ whole genome shotgun (WGS) entry which is preliminary data.</text>
</comment>
<evidence type="ECO:0000256" key="3">
    <source>
        <dbReference type="ARBA" id="ARBA00022723"/>
    </source>
</evidence>
<keyword evidence="5" id="KW-0414">Isoprene biosynthesis</keyword>
<dbReference type="Pfam" id="PF00348">
    <property type="entry name" value="polyprenyl_synt"/>
    <property type="match status" value="1"/>
</dbReference>
<dbReference type="EMBL" id="BART01013681">
    <property type="protein sequence ID" value="GAG79890.1"/>
    <property type="molecule type" value="Genomic_DNA"/>
</dbReference>
<organism evidence="6">
    <name type="scientific">marine sediment metagenome</name>
    <dbReference type="NCBI Taxonomy" id="412755"/>
    <lineage>
        <taxon>unclassified sequences</taxon>
        <taxon>metagenomes</taxon>
        <taxon>ecological metagenomes</taxon>
    </lineage>
</organism>
<dbReference type="SUPFAM" id="SSF48576">
    <property type="entry name" value="Terpenoid synthases"/>
    <property type="match status" value="1"/>
</dbReference>
<dbReference type="Gene3D" id="1.10.600.10">
    <property type="entry name" value="Farnesyl Diphosphate Synthase"/>
    <property type="match status" value="1"/>
</dbReference>
<evidence type="ECO:0000256" key="4">
    <source>
        <dbReference type="ARBA" id="ARBA00022842"/>
    </source>
</evidence>
<comment type="cofactor">
    <cofactor evidence="1">
        <name>Mg(2+)</name>
        <dbReference type="ChEBI" id="CHEBI:18420"/>
    </cofactor>
</comment>
<evidence type="ECO:0000256" key="1">
    <source>
        <dbReference type="ARBA" id="ARBA00001946"/>
    </source>
</evidence>
<keyword evidence="3" id="KW-0479">Metal-binding</keyword>
<proteinExistence type="predicted"/>
<dbReference type="InterPro" id="IPR000092">
    <property type="entry name" value="Polyprenyl_synt"/>
</dbReference>
<dbReference type="GO" id="GO:0008299">
    <property type="term" value="P:isoprenoid biosynthetic process"/>
    <property type="evidence" value="ECO:0007669"/>
    <property type="project" value="UniProtKB-KW"/>
</dbReference>
<protein>
    <recommendedName>
        <fullName evidence="7">Polyprenyl synthetase family protein</fullName>
    </recommendedName>
</protein>
<dbReference type="InterPro" id="IPR008949">
    <property type="entry name" value="Isoprenoid_synthase_dom_sf"/>
</dbReference>
<dbReference type="InterPro" id="IPR033749">
    <property type="entry name" value="Polyprenyl_synt_CS"/>
</dbReference>
<sequence length="191" mass="20928">MPSKRVFFDLKVYLSEKKAIVDRALEVYLSEPEGPTYDLISAMRYSVFAGGKRLRPILCIAGSEAVGKAGMDVLPVACALELIHTYSLIHDDLPVMDDDNFRRGKATNHKIFGEAVALLAGDGLLTEAFGLMTRSELLERISTDLILKVIDMIAHAAGYRGMVGGQVVDIQSEGKEVDFSVVEFIHTHKTG</sequence>
<dbReference type="GO" id="GO:0004659">
    <property type="term" value="F:prenyltransferase activity"/>
    <property type="evidence" value="ECO:0007669"/>
    <property type="project" value="InterPro"/>
</dbReference>
<evidence type="ECO:0008006" key="7">
    <source>
        <dbReference type="Google" id="ProtNLM"/>
    </source>
</evidence>
<reference evidence="6" key="1">
    <citation type="journal article" date="2014" name="Front. Microbiol.">
        <title>High frequency of phylogenetically diverse reductive dehalogenase-homologous genes in deep subseafloor sedimentary metagenomes.</title>
        <authorList>
            <person name="Kawai M."/>
            <person name="Futagami T."/>
            <person name="Toyoda A."/>
            <person name="Takaki Y."/>
            <person name="Nishi S."/>
            <person name="Hori S."/>
            <person name="Arai W."/>
            <person name="Tsubouchi T."/>
            <person name="Morono Y."/>
            <person name="Uchiyama I."/>
            <person name="Ito T."/>
            <person name="Fujiyama A."/>
            <person name="Inagaki F."/>
            <person name="Takami H."/>
        </authorList>
    </citation>
    <scope>NUCLEOTIDE SEQUENCE</scope>
    <source>
        <strain evidence="6">Expedition CK06-06</strain>
    </source>
</reference>
<dbReference type="PROSITE" id="PS00723">
    <property type="entry name" value="POLYPRENYL_SYNTHASE_1"/>
    <property type="match status" value="1"/>
</dbReference>
<evidence type="ECO:0000256" key="2">
    <source>
        <dbReference type="ARBA" id="ARBA00022679"/>
    </source>
</evidence>
<dbReference type="AlphaFoldDB" id="X1ABV1"/>
<keyword evidence="2" id="KW-0808">Transferase</keyword>
<evidence type="ECO:0000313" key="6">
    <source>
        <dbReference type="EMBL" id="GAG79890.1"/>
    </source>
</evidence>
<dbReference type="PANTHER" id="PTHR43281">
    <property type="entry name" value="FARNESYL DIPHOSPHATE SYNTHASE"/>
    <property type="match status" value="1"/>
</dbReference>